<dbReference type="SUPFAM" id="SSF55961">
    <property type="entry name" value="Bet v1-like"/>
    <property type="match status" value="1"/>
</dbReference>
<dbReference type="Gene3D" id="3.30.530.20">
    <property type="match status" value="1"/>
</dbReference>
<keyword evidence="5" id="KW-1185">Reference proteome</keyword>
<dbReference type="Gene3D" id="1.20.120.520">
    <property type="entry name" value="nmb1532 protein domain like"/>
    <property type="match status" value="1"/>
</dbReference>
<evidence type="ECO:0000259" key="2">
    <source>
        <dbReference type="Pfam" id="PF01814"/>
    </source>
</evidence>
<organism evidence="4 5">
    <name type="scientific">Catenulispora pinistramenti</name>
    <dbReference type="NCBI Taxonomy" id="2705254"/>
    <lineage>
        <taxon>Bacteria</taxon>
        <taxon>Bacillati</taxon>
        <taxon>Actinomycetota</taxon>
        <taxon>Actinomycetes</taxon>
        <taxon>Catenulisporales</taxon>
        <taxon>Catenulisporaceae</taxon>
        <taxon>Catenulispora</taxon>
    </lineage>
</organism>
<dbReference type="Pfam" id="PF03364">
    <property type="entry name" value="Polyketide_cyc"/>
    <property type="match status" value="1"/>
</dbReference>
<name>A0ABS5L189_9ACTN</name>
<evidence type="ECO:0000256" key="1">
    <source>
        <dbReference type="SAM" id="MobiDB-lite"/>
    </source>
</evidence>
<dbReference type="EMBL" id="JAAFYZ010000170">
    <property type="protein sequence ID" value="MBS2552097.1"/>
    <property type="molecule type" value="Genomic_DNA"/>
</dbReference>
<dbReference type="PANTHER" id="PTHR33824">
    <property type="entry name" value="POLYKETIDE CYCLASE/DEHYDRASE AND LIPID TRANSPORT SUPERFAMILY PROTEIN"/>
    <property type="match status" value="1"/>
</dbReference>
<sequence>MSDVTESVDVHVPISTAYNQWTQFESFPEFMDGVESISQTDDRHSHWVTNVGGARREFDAEITEQHPDERIAWKSTGGDTSHAGVVTFHRLGDEDTRVTVQLAWQPQGLVEKVGSIVGMDNHQIKADTARFKKFIEQRGTETGQWRGGTATPGAQDTGAVQDVPNPSPTTESQDDIVDVLFRQHRDIMETFIRVQAAASEAKQRLFGELTDLLHTHESGEQQVVHPVTRTDTPDGHLVAMACIAEERQADQMIAELKKLGTDHPQFDIKLEKFQQAVLAHAAREEQDEFPLLSQLPAERRQAMADQLRTTQAARN</sequence>
<dbReference type="Pfam" id="PF01814">
    <property type="entry name" value="Hemerythrin"/>
    <property type="match status" value="1"/>
</dbReference>
<protein>
    <submittedName>
        <fullName evidence="4">Hemerythrin domain-containing protein</fullName>
    </submittedName>
</protein>
<feature type="domain" description="Coenzyme Q-binding protein COQ10 START" evidence="3">
    <location>
        <begin position="10"/>
        <end position="128"/>
    </location>
</feature>
<dbReference type="InterPro" id="IPR012312">
    <property type="entry name" value="Hemerythrin-like"/>
</dbReference>
<dbReference type="InterPro" id="IPR005031">
    <property type="entry name" value="COQ10_START"/>
</dbReference>
<feature type="domain" description="Hemerythrin-like" evidence="2">
    <location>
        <begin position="176"/>
        <end position="292"/>
    </location>
</feature>
<accession>A0ABS5L189</accession>
<dbReference type="CDD" id="cd07817">
    <property type="entry name" value="SRPBCC_8"/>
    <property type="match status" value="1"/>
</dbReference>
<comment type="caution">
    <text evidence="4">The sequence shown here is derived from an EMBL/GenBank/DDBJ whole genome shotgun (WGS) entry which is preliminary data.</text>
</comment>
<dbReference type="InterPro" id="IPR047137">
    <property type="entry name" value="ORF3"/>
</dbReference>
<evidence type="ECO:0000259" key="3">
    <source>
        <dbReference type="Pfam" id="PF03364"/>
    </source>
</evidence>
<evidence type="ECO:0000313" key="4">
    <source>
        <dbReference type="EMBL" id="MBS2552097.1"/>
    </source>
</evidence>
<reference evidence="4 5" key="1">
    <citation type="submission" date="2020-02" db="EMBL/GenBank/DDBJ databases">
        <title>Acidophilic actinobacteria isolated from forest soil.</title>
        <authorList>
            <person name="Golinska P."/>
        </authorList>
    </citation>
    <scope>NUCLEOTIDE SEQUENCE [LARGE SCALE GENOMIC DNA]</scope>
    <source>
        <strain evidence="4 5">NL8</strain>
    </source>
</reference>
<dbReference type="RefSeq" id="WP_212017359.1">
    <property type="nucleotide sequence ID" value="NZ_JAAFYZ010000170.1"/>
</dbReference>
<evidence type="ECO:0000313" key="5">
    <source>
        <dbReference type="Proteomes" id="UP000730482"/>
    </source>
</evidence>
<gene>
    <name evidence="4" type="ORF">KGQ19_35070</name>
</gene>
<dbReference type="InterPro" id="IPR023393">
    <property type="entry name" value="START-like_dom_sf"/>
</dbReference>
<feature type="region of interest" description="Disordered" evidence="1">
    <location>
        <begin position="141"/>
        <end position="172"/>
    </location>
</feature>
<dbReference type="PANTHER" id="PTHR33824:SF7">
    <property type="entry name" value="POLYKETIDE CYCLASE_DEHYDRASE AND LIPID TRANSPORT SUPERFAMILY PROTEIN"/>
    <property type="match status" value="1"/>
</dbReference>
<dbReference type="Proteomes" id="UP000730482">
    <property type="component" value="Unassembled WGS sequence"/>
</dbReference>
<dbReference type="CDD" id="cd12108">
    <property type="entry name" value="Hr-like"/>
    <property type="match status" value="1"/>
</dbReference>
<proteinExistence type="predicted"/>